<dbReference type="Proteomes" id="UP000256519">
    <property type="component" value="Unassembled WGS sequence"/>
</dbReference>
<evidence type="ECO:0000259" key="11">
    <source>
        <dbReference type="Pfam" id="PF00370"/>
    </source>
</evidence>
<dbReference type="Gene3D" id="3.30.420.40">
    <property type="match status" value="2"/>
</dbReference>
<dbReference type="InterPro" id="IPR006000">
    <property type="entry name" value="Xylulokinase"/>
</dbReference>
<dbReference type="PANTHER" id="PTHR43095:SF5">
    <property type="entry name" value="XYLULOSE KINASE"/>
    <property type="match status" value="1"/>
</dbReference>
<evidence type="ECO:0000256" key="3">
    <source>
        <dbReference type="ARBA" id="ARBA00022679"/>
    </source>
</evidence>
<evidence type="ECO:0000256" key="8">
    <source>
        <dbReference type="HAMAP-Rule" id="MF_02220"/>
    </source>
</evidence>
<dbReference type="InterPro" id="IPR000577">
    <property type="entry name" value="Carb_kinase_FGGY"/>
</dbReference>
<dbReference type="InterPro" id="IPR050406">
    <property type="entry name" value="FGGY_Carb_Kinase"/>
</dbReference>
<keyword evidence="5 8" id="KW-0418">Kinase</keyword>
<dbReference type="InterPro" id="IPR018483">
    <property type="entry name" value="Carb_kinase_FGGY_CS"/>
</dbReference>
<comment type="function">
    <text evidence="8">Catalyzes the phosphorylation of D-xylulose to D-xylulose 5-phosphate.</text>
</comment>
<dbReference type="GO" id="GO:0005524">
    <property type="term" value="F:ATP binding"/>
    <property type="evidence" value="ECO:0007669"/>
    <property type="project" value="UniProtKB-UniRule"/>
</dbReference>
<comment type="caution">
    <text evidence="13">The sequence shown here is derived from an EMBL/GenBank/DDBJ whole genome shotgun (WGS) entry which is preliminary data.</text>
</comment>
<evidence type="ECO:0000256" key="4">
    <source>
        <dbReference type="ARBA" id="ARBA00022741"/>
    </source>
</evidence>
<dbReference type="RefSeq" id="WP_116077410.1">
    <property type="nucleotide sequence ID" value="NZ_CP187631.1"/>
</dbReference>
<dbReference type="GO" id="GO:0004856">
    <property type="term" value="F:D-xylulokinase activity"/>
    <property type="evidence" value="ECO:0007669"/>
    <property type="project" value="UniProtKB-UniRule"/>
</dbReference>
<dbReference type="PANTHER" id="PTHR43095">
    <property type="entry name" value="SUGAR KINASE"/>
    <property type="match status" value="1"/>
</dbReference>
<keyword evidence="3 8" id="KW-0808">Transferase</keyword>
<evidence type="ECO:0000256" key="7">
    <source>
        <dbReference type="ARBA" id="ARBA00023277"/>
    </source>
</evidence>
<feature type="domain" description="Carbohydrate kinase FGGY C-terminal" evidence="12">
    <location>
        <begin position="255"/>
        <end position="434"/>
    </location>
</feature>
<dbReference type="InterPro" id="IPR043129">
    <property type="entry name" value="ATPase_NBD"/>
</dbReference>
<dbReference type="EMBL" id="PQWM01000031">
    <property type="protein sequence ID" value="RDZ10375.1"/>
    <property type="molecule type" value="Genomic_DNA"/>
</dbReference>
<keyword evidence="2 8" id="KW-0859">Xylose metabolism</keyword>
<evidence type="ECO:0000259" key="12">
    <source>
        <dbReference type="Pfam" id="PF02782"/>
    </source>
</evidence>
<comment type="catalytic activity">
    <reaction evidence="8 10">
        <text>D-xylulose + ATP = D-xylulose 5-phosphate + ADP + H(+)</text>
        <dbReference type="Rhea" id="RHEA:10964"/>
        <dbReference type="ChEBI" id="CHEBI:15378"/>
        <dbReference type="ChEBI" id="CHEBI:17140"/>
        <dbReference type="ChEBI" id="CHEBI:30616"/>
        <dbReference type="ChEBI" id="CHEBI:57737"/>
        <dbReference type="ChEBI" id="CHEBI:456216"/>
        <dbReference type="EC" id="2.7.1.17"/>
    </reaction>
</comment>
<dbReference type="GO" id="GO:0005998">
    <property type="term" value="P:xylulose catabolic process"/>
    <property type="evidence" value="ECO:0007669"/>
    <property type="project" value="UniProtKB-UniRule"/>
</dbReference>
<dbReference type="AlphaFoldDB" id="A0A3D8WWG4"/>
<dbReference type="SUPFAM" id="SSF53067">
    <property type="entry name" value="Actin-like ATPase domain"/>
    <property type="match status" value="2"/>
</dbReference>
<evidence type="ECO:0000256" key="5">
    <source>
        <dbReference type="ARBA" id="ARBA00022777"/>
    </source>
</evidence>
<evidence type="ECO:0000313" key="13">
    <source>
        <dbReference type="EMBL" id="RDZ10375.1"/>
    </source>
</evidence>
<dbReference type="GO" id="GO:0042732">
    <property type="term" value="P:D-xylose metabolic process"/>
    <property type="evidence" value="ECO:0007669"/>
    <property type="project" value="UniProtKB-KW"/>
</dbReference>
<evidence type="ECO:0000256" key="10">
    <source>
        <dbReference type="RuleBase" id="RU364073"/>
    </source>
</evidence>
<feature type="active site" description="Proton acceptor" evidence="8">
    <location>
        <position position="238"/>
    </location>
</feature>
<proteinExistence type="inferred from homology"/>
<keyword evidence="4 8" id="KW-0547">Nucleotide-binding</keyword>
<protein>
    <recommendedName>
        <fullName evidence="8 10">Xylulose kinase</fullName>
        <shortName evidence="8 10">Xylulokinase</shortName>
        <ecNumber evidence="8 10">2.7.1.17</ecNumber>
    </recommendedName>
</protein>
<reference evidence="13 14" key="1">
    <citation type="journal article" date="2018" name="Appl. Environ. Microbiol.">
        <title>Antimicrobial susceptibility testing and tentative epidemiological cut-off values of five Bacillus species relevant for use as animal feed additives or for plant protection.</title>
        <authorList>
            <person name="Agerso Y."/>
            <person name="Stuer-Lauridsen B."/>
            <person name="Bjerre K."/>
            <person name="Jensen M.G."/>
            <person name="Johansen E."/>
            <person name="Bennedsen M."/>
            <person name="Brockmann E."/>
            <person name="Nielsen B."/>
        </authorList>
    </citation>
    <scope>NUCLEOTIDE SEQUENCE [LARGE SCALE GENOMIC DNA]</scope>
    <source>
        <strain evidence="13 14">CHCC20162</strain>
    </source>
</reference>
<evidence type="ECO:0000313" key="14">
    <source>
        <dbReference type="Proteomes" id="UP000256519"/>
    </source>
</evidence>
<evidence type="ECO:0000256" key="1">
    <source>
        <dbReference type="ARBA" id="ARBA00009156"/>
    </source>
</evidence>
<gene>
    <name evidence="8 10 13" type="primary">xylB</name>
    <name evidence="13" type="ORF">C3744_23425</name>
</gene>
<sequence length="494" mass="55289">MSYSLGIDLGTSGVKIVLVTIDGEIVKEVSKIYPIYYPQSGWAEQHPEDWWYSVKEGIKEILTDVESSQVIGIGVSGQMHGLVLIDKQGDPLLPCILWNDQRSYKETEYLNHKIGKNRLIELTGNIAFPGFTAPKVLWVQNNHPDLFKKTKYICLPKDYINYKLTGQFFTDVSDASGTLYFDVKNRKWSEEMMDILKINEDMLPKVYESYEVVGRTRDSLSQELNIPIHTAVVAGAGDNAAAAVGASVIEEGTIMISLGTSGVVFTPQSKYRSDHQARLHTFCDGNKQWHTMGVILSAASSLKWWVEEIQEESYDTLLEEAIHSPVGSKGLFFLPYLSGERTPYNDPYAKGTFIGLSHQHSRGDMTRAVLEGITFALNDAFKAAAELGVPINKVRALGGGSKSDLWLQIIADVFGKPVEHCISTGGPALGAALLVLRGGRIKNNDENFKNIVPINKVVKPDRKKHQDYHLYYNQFKKLYKHLQKAFKEISRLIK</sequence>
<dbReference type="PROSITE" id="PS00445">
    <property type="entry name" value="FGGY_KINASES_2"/>
    <property type="match status" value="1"/>
</dbReference>
<dbReference type="CDD" id="cd07808">
    <property type="entry name" value="ASKHA_NBD_FGGY_EcXK-like"/>
    <property type="match status" value="1"/>
</dbReference>
<dbReference type="InterPro" id="IPR018484">
    <property type="entry name" value="FGGY_N"/>
</dbReference>
<evidence type="ECO:0000256" key="9">
    <source>
        <dbReference type="RuleBase" id="RU003733"/>
    </source>
</evidence>
<comment type="similarity">
    <text evidence="1 8 9">Belongs to the FGGY kinase family.</text>
</comment>
<name>A0A3D8WWG4_PRIMG</name>
<dbReference type="Pfam" id="PF00370">
    <property type="entry name" value="FGGY_N"/>
    <property type="match status" value="1"/>
</dbReference>
<organism evidence="13 14">
    <name type="scientific">Priestia megaterium</name>
    <name type="common">Bacillus megaterium</name>
    <dbReference type="NCBI Taxonomy" id="1404"/>
    <lineage>
        <taxon>Bacteria</taxon>
        <taxon>Bacillati</taxon>
        <taxon>Bacillota</taxon>
        <taxon>Bacilli</taxon>
        <taxon>Bacillales</taxon>
        <taxon>Bacillaceae</taxon>
        <taxon>Priestia</taxon>
    </lineage>
</organism>
<dbReference type="PIRSF" id="PIRSF000538">
    <property type="entry name" value="GlpK"/>
    <property type="match status" value="1"/>
</dbReference>
<dbReference type="NCBIfam" id="TIGR01312">
    <property type="entry name" value="XylB"/>
    <property type="match status" value="1"/>
</dbReference>
<accession>A0A3D8WWG4</accession>
<dbReference type="HAMAP" id="MF_02220">
    <property type="entry name" value="XylB"/>
    <property type="match status" value="1"/>
</dbReference>
<evidence type="ECO:0000256" key="6">
    <source>
        <dbReference type="ARBA" id="ARBA00022840"/>
    </source>
</evidence>
<keyword evidence="6 8" id="KW-0067">ATP-binding</keyword>
<dbReference type="EC" id="2.7.1.17" evidence="8 10"/>
<dbReference type="Pfam" id="PF02782">
    <property type="entry name" value="FGGY_C"/>
    <property type="match status" value="1"/>
</dbReference>
<dbReference type="InterPro" id="IPR018485">
    <property type="entry name" value="FGGY_C"/>
</dbReference>
<keyword evidence="7 8" id="KW-0119">Carbohydrate metabolism</keyword>
<feature type="domain" description="Carbohydrate kinase FGGY N-terminal" evidence="11">
    <location>
        <begin position="3"/>
        <end position="245"/>
    </location>
</feature>
<feature type="binding site" evidence="8">
    <location>
        <begin position="79"/>
        <end position="80"/>
    </location>
    <ligand>
        <name>substrate</name>
    </ligand>
</feature>
<feature type="site" description="Important for activity" evidence="8">
    <location>
        <position position="8"/>
    </location>
</feature>
<evidence type="ECO:0000256" key="2">
    <source>
        <dbReference type="ARBA" id="ARBA00022629"/>
    </source>
</evidence>
<dbReference type="PROSITE" id="PS00933">
    <property type="entry name" value="FGGY_KINASES_1"/>
    <property type="match status" value="1"/>
</dbReference>